<accession>A0ABM1B982</accession>
<name>A0ABM1B982_LIMPO</name>
<keyword evidence="3 8" id="KW-0812">Transmembrane</keyword>
<keyword evidence="4 8" id="KW-1133">Transmembrane helix</keyword>
<evidence type="ECO:0000256" key="3">
    <source>
        <dbReference type="ARBA" id="ARBA00022692"/>
    </source>
</evidence>
<keyword evidence="9" id="KW-1185">Reference proteome</keyword>
<reference evidence="10" key="1">
    <citation type="submission" date="2025-08" db="UniProtKB">
        <authorList>
            <consortium name="RefSeq"/>
        </authorList>
    </citation>
    <scope>IDENTIFICATION</scope>
    <source>
        <tissue evidence="10">Muscle</tissue>
    </source>
</reference>
<dbReference type="Proteomes" id="UP000694941">
    <property type="component" value="Unplaced"/>
</dbReference>
<dbReference type="InterPro" id="IPR009539">
    <property type="entry name" value="VANGL"/>
</dbReference>
<sequence>MSGSMTIVSYGKRVALCRKKEIQVTTPNKRSNMPSILGHMKQNYIGIFAVSTAGNRIPYFNAVNPIGASFYFPSSNAALFKGTQPAFVVTIKLMSFWPGDNFVGSGIQLQTYRVTTENESVKSRHSVYSTRFLCSQGHRVASFNNSNHRSRLRHSHRSKTTDHSVPVISGNKTSDRMGQTRSCDDVIEVQILPQDQNWGDNTTAITGNSSDHSISMENLYRLGRDSDESWIFKCQMWMGSFVATILSIFAFLSPLVMVVLPKLDVLEWKVQKCGPECDGLLISFAFKLVILLCGTWAVFFRRPKATMPRIFIFRALVLVLIVVFTFSYWLFYSVRIVEKQKNEHEVSYHSIVLFAVSLVDALLFIHYLAVILIEIRHLQPQYFVKVVRSPDGESHCYSMGQLSIQRAAVWVLERYYQDFSPYNPYLDTLPTKSYKGKSSLKFSDIDGMTKSDHSSVLPSGYGRRRGTSHNERFYEECEYERRVKKRKARLITAVEEAFTHIKRLREETGPAIPMDSAEAAQAIFPSMARALQKYLRITRQQPRHSMQAILEHLALCLSHDLSPRTFLEKYITVSPVLQNDKEHTSMQKWALVCDTLLSRAVEPGCIFLLRQNDVSVLVIVHQLPHFNITEEIIDPKTNKFALRLNSETSV</sequence>
<keyword evidence="5 8" id="KW-0472">Membrane</keyword>
<evidence type="ECO:0000256" key="2">
    <source>
        <dbReference type="ARBA" id="ARBA00022475"/>
    </source>
</evidence>
<proteinExistence type="inferred from homology"/>
<organism evidence="9 10">
    <name type="scientific">Limulus polyphemus</name>
    <name type="common">Atlantic horseshoe crab</name>
    <dbReference type="NCBI Taxonomy" id="6850"/>
    <lineage>
        <taxon>Eukaryota</taxon>
        <taxon>Metazoa</taxon>
        <taxon>Ecdysozoa</taxon>
        <taxon>Arthropoda</taxon>
        <taxon>Chelicerata</taxon>
        <taxon>Merostomata</taxon>
        <taxon>Xiphosura</taxon>
        <taxon>Limulidae</taxon>
        <taxon>Limulus</taxon>
    </lineage>
</organism>
<evidence type="ECO:0000256" key="8">
    <source>
        <dbReference type="SAM" id="Phobius"/>
    </source>
</evidence>
<feature type="transmembrane region" description="Helical" evidence="8">
    <location>
        <begin position="236"/>
        <end position="260"/>
    </location>
</feature>
<evidence type="ECO:0000256" key="4">
    <source>
        <dbReference type="ARBA" id="ARBA00022989"/>
    </source>
</evidence>
<evidence type="ECO:0000313" key="9">
    <source>
        <dbReference type="Proteomes" id="UP000694941"/>
    </source>
</evidence>
<dbReference type="PANTHER" id="PTHR20886">
    <property type="entry name" value="VANG-LIKE PROTEIN"/>
    <property type="match status" value="1"/>
</dbReference>
<feature type="compositionally biased region" description="Basic residues" evidence="7">
    <location>
        <begin position="148"/>
        <end position="158"/>
    </location>
</feature>
<feature type="transmembrane region" description="Helical" evidence="8">
    <location>
        <begin position="311"/>
        <end position="331"/>
    </location>
</feature>
<comment type="similarity">
    <text evidence="6">Belongs to the Vang family.</text>
</comment>
<feature type="transmembrane region" description="Helical" evidence="8">
    <location>
        <begin position="351"/>
        <end position="373"/>
    </location>
</feature>
<feature type="region of interest" description="Disordered" evidence="7">
    <location>
        <begin position="146"/>
        <end position="179"/>
    </location>
</feature>
<comment type="subcellular location">
    <subcellularLocation>
        <location evidence="1">Cell membrane</location>
        <topology evidence="1">Multi-pass membrane protein</topology>
    </subcellularLocation>
</comment>
<dbReference type="PIRSF" id="PIRSF007991">
    <property type="entry name" value="Strabismus"/>
    <property type="match status" value="1"/>
</dbReference>
<gene>
    <name evidence="10" type="primary">LOC106462052</name>
</gene>
<feature type="transmembrane region" description="Helical" evidence="8">
    <location>
        <begin position="280"/>
        <end position="299"/>
    </location>
</feature>
<evidence type="ECO:0000256" key="1">
    <source>
        <dbReference type="ARBA" id="ARBA00004651"/>
    </source>
</evidence>
<evidence type="ECO:0000256" key="5">
    <source>
        <dbReference type="ARBA" id="ARBA00023136"/>
    </source>
</evidence>
<dbReference type="GeneID" id="106462052"/>
<protein>
    <submittedName>
        <fullName evidence="10">Vang-like protein 2</fullName>
    </submittedName>
</protein>
<evidence type="ECO:0000313" key="10">
    <source>
        <dbReference type="RefSeq" id="XP_013777387.1"/>
    </source>
</evidence>
<feature type="compositionally biased region" description="Polar residues" evidence="7">
    <location>
        <begin position="170"/>
        <end position="179"/>
    </location>
</feature>
<evidence type="ECO:0000256" key="7">
    <source>
        <dbReference type="SAM" id="MobiDB-lite"/>
    </source>
</evidence>
<dbReference type="RefSeq" id="XP_013777387.1">
    <property type="nucleotide sequence ID" value="XM_013921933.2"/>
</dbReference>
<keyword evidence="2" id="KW-1003">Cell membrane</keyword>
<evidence type="ECO:0000256" key="6">
    <source>
        <dbReference type="ARBA" id="ARBA00025718"/>
    </source>
</evidence>
<dbReference type="Pfam" id="PF06638">
    <property type="entry name" value="Strabismus"/>
    <property type="match status" value="1"/>
</dbReference>